<evidence type="ECO:0008006" key="4">
    <source>
        <dbReference type="Google" id="ProtNLM"/>
    </source>
</evidence>
<sequence>MPPKPFKPYGSPPPFDFDEYKDSFELCLWQWNIFLALSTINTALPQTERVSYKANILLSCLSKPTLQAICTMGLSDIELGNPVIIIDKLRERCNAGRNCHVWRHQFALRIQREKESVDSCVCELRDLAQKSEFNADCCNKCQDTRLLGQIVYGVHSDEVRRKLLQEGATLSLNQALATLRTAEATLMQAANLRQNDSPSIQQIKNNTTKTDTKSASRSTHPAHQRNFRRGPPAGAPPHGCWNCGAESFHPNCGIMGHFQKVCSRKSSKPETAGSIVIGSILPGELIEASVSPADSDTPTAVFFLPDTGASIDAVPRALHQSRFTATPLCPITTRTVTATGDAITSYGTFQATITVGPVNGGTPVLTTIHVLENLQQPVLSKTRKKTRHPSLDYPHWRVQQITTHPTDLES</sequence>
<gene>
    <name evidence="2" type="ORF">OUZ56_024284</name>
</gene>
<organism evidence="2 3">
    <name type="scientific">Daphnia magna</name>
    <dbReference type="NCBI Taxonomy" id="35525"/>
    <lineage>
        <taxon>Eukaryota</taxon>
        <taxon>Metazoa</taxon>
        <taxon>Ecdysozoa</taxon>
        <taxon>Arthropoda</taxon>
        <taxon>Crustacea</taxon>
        <taxon>Branchiopoda</taxon>
        <taxon>Diplostraca</taxon>
        <taxon>Cladocera</taxon>
        <taxon>Anomopoda</taxon>
        <taxon>Daphniidae</taxon>
        <taxon>Daphnia</taxon>
    </lineage>
</organism>
<evidence type="ECO:0000256" key="1">
    <source>
        <dbReference type="SAM" id="MobiDB-lite"/>
    </source>
</evidence>
<evidence type="ECO:0000313" key="2">
    <source>
        <dbReference type="EMBL" id="KAK4030898.1"/>
    </source>
</evidence>
<feature type="compositionally biased region" description="Polar residues" evidence="1">
    <location>
        <begin position="200"/>
        <end position="219"/>
    </location>
</feature>
<reference evidence="2 3" key="1">
    <citation type="journal article" date="2023" name="Nucleic Acids Res.">
        <title>The hologenome of Daphnia magna reveals possible DNA methylation and microbiome-mediated evolution of the host genome.</title>
        <authorList>
            <person name="Chaturvedi A."/>
            <person name="Li X."/>
            <person name="Dhandapani V."/>
            <person name="Marshall H."/>
            <person name="Kissane S."/>
            <person name="Cuenca-Cambronero M."/>
            <person name="Asole G."/>
            <person name="Calvet F."/>
            <person name="Ruiz-Romero M."/>
            <person name="Marangio P."/>
            <person name="Guigo R."/>
            <person name="Rago D."/>
            <person name="Mirbahai L."/>
            <person name="Eastwood N."/>
            <person name="Colbourne J.K."/>
            <person name="Zhou J."/>
            <person name="Mallon E."/>
            <person name="Orsini L."/>
        </authorList>
    </citation>
    <scope>NUCLEOTIDE SEQUENCE [LARGE SCALE GENOMIC DNA]</scope>
    <source>
        <strain evidence="2">LRV0_1</strain>
    </source>
</reference>
<feature type="region of interest" description="Disordered" evidence="1">
    <location>
        <begin position="200"/>
        <end position="234"/>
    </location>
</feature>
<dbReference type="EMBL" id="JAOYFB010000039">
    <property type="protein sequence ID" value="KAK4030898.1"/>
    <property type="molecule type" value="Genomic_DNA"/>
</dbReference>
<name>A0ABR0B0I8_9CRUS</name>
<keyword evidence="3" id="KW-1185">Reference proteome</keyword>
<dbReference type="PANTHER" id="PTHR33198:SF21">
    <property type="entry name" value="RETROTRANSPOSON GAG DOMAIN-CONTAINING PROTEIN"/>
    <property type="match status" value="1"/>
</dbReference>
<evidence type="ECO:0000313" key="3">
    <source>
        <dbReference type="Proteomes" id="UP001234178"/>
    </source>
</evidence>
<protein>
    <recommendedName>
        <fullName evidence="4">CCHC-type domain-containing protein</fullName>
    </recommendedName>
</protein>
<proteinExistence type="predicted"/>
<accession>A0ABR0B0I8</accession>
<comment type="caution">
    <text evidence="2">The sequence shown here is derived from an EMBL/GenBank/DDBJ whole genome shotgun (WGS) entry which is preliminary data.</text>
</comment>
<dbReference type="PANTHER" id="PTHR33198">
    <property type="entry name" value="ANK_REP_REGION DOMAIN-CONTAINING PROTEIN-RELATED"/>
    <property type="match status" value="1"/>
</dbReference>
<dbReference type="Proteomes" id="UP001234178">
    <property type="component" value="Unassembled WGS sequence"/>
</dbReference>